<name>A0AAI8VFQ5_9PEZI</name>
<accession>A0AAI8VFQ5</accession>
<organism evidence="4 5">
    <name type="scientific">Anthostomella pinea</name>
    <dbReference type="NCBI Taxonomy" id="933095"/>
    <lineage>
        <taxon>Eukaryota</taxon>
        <taxon>Fungi</taxon>
        <taxon>Dikarya</taxon>
        <taxon>Ascomycota</taxon>
        <taxon>Pezizomycotina</taxon>
        <taxon>Sordariomycetes</taxon>
        <taxon>Xylariomycetidae</taxon>
        <taxon>Xylariales</taxon>
        <taxon>Xylariaceae</taxon>
        <taxon>Anthostomella</taxon>
    </lineage>
</organism>
<keyword evidence="2" id="KW-0732">Signal</keyword>
<evidence type="ECO:0000313" key="4">
    <source>
        <dbReference type="EMBL" id="CAJ2504070.1"/>
    </source>
</evidence>
<feature type="region of interest" description="Disordered" evidence="1">
    <location>
        <begin position="186"/>
        <end position="236"/>
    </location>
</feature>
<dbReference type="PANTHER" id="PTHR36578">
    <property type="entry name" value="CHROMOSOME 15, WHOLE GENOME SHOTGUN SEQUENCE"/>
    <property type="match status" value="1"/>
</dbReference>
<comment type="caution">
    <text evidence="4">The sequence shown here is derived from an EMBL/GenBank/DDBJ whole genome shotgun (WGS) entry which is preliminary data.</text>
</comment>
<feature type="signal peptide" evidence="2">
    <location>
        <begin position="1"/>
        <end position="30"/>
    </location>
</feature>
<sequence length="475" mass="51525">MAARRIFTIVAMANMAAIVASMAISVPAYADQFNWTLIEEAYSKVGNHSAIQDNFGVLASVDAFAGPVSYGNYAINAPFCNGVNTHEGCSLFTDGTFDPNRCADACTAHTTYSLAHGLTNRPCRFFNTYKLMLNGAIFGQYCSLYTQTFDRSWATNPGSIGADGNNYTVADSVGYYNSTDPATCPTTTTTHKHDGKQHHGKHHGKHHGQHDDKHHKHHDYDLGLDHEHDKQDDDYHNHHQLSADRSLRCQLSANVGTMTNAMGYNSLDNYLYASNYVNTTNANTWTLIRIGGTGAYTNVTSLPTAPAAQNWLVGDVDESGQYWASYYGQQWFQLDLKPGSATYGQVVASGTASPSLQVVDWAYVPGAGNYLWALGYNSALTSTTLMRFDRTAHTWTALTNFGNVAGQNTFGAVYAGPNQTLLGTENTSGQLWKFQLPVVGTTKTQLGTGAIRAHLLSGSIMLGTSIAEGKEGRGD</sequence>
<evidence type="ECO:0000259" key="3">
    <source>
        <dbReference type="Pfam" id="PF21959"/>
    </source>
</evidence>
<dbReference type="Proteomes" id="UP001295740">
    <property type="component" value="Unassembled WGS sequence"/>
</dbReference>
<feature type="compositionally biased region" description="Basic residues" evidence="1">
    <location>
        <begin position="193"/>
        <end position="217"/>
    </location>
</feature>
<keyword evidence="5" id="KW-1185">Reference proteome</keyword>
<feature type="chain" id="PRO_5042516193" evidence="2">
    <location>
        <begin position="31"/>
        <end position="475"/>
    </location>
</feature>
<evidence type="ECO:0000256" key="2">
    <source>
        <dbReference type="SAM" id="SignalP"/>
    </source>
</evidence>
<dbReference type="AlphaFoldDB" id="A0AAI8VFQ5"/>
<reference evidence="4" key="1">
    <citation type="submission" date="2023-10" db="EMBL/GenBank/DDBJ databases">
        <authorList>
            <person name="Hackl T."/>
        </authorList>
    </citation>
    <scope>NUCLEOTIDE SEQUENCE</scope>
</reference>
<feature type="domain" description="DUF6923" evidence="3">
    <location>
        <begin position="259"/>
        <end position="436"/>
    </location>
</feature>
<protein>
    <submittedName>
        <fullName evidence="4">Uu.00g114640.m01.CDS01</fullName>
    </submittedName>
</protein>
<gene>
    <name evidence="4" type="ORF">KHLLAP_LOCUS4538</name>
</gene>
<evidence type="ECO:0000256" key="1">
    <source>
        <dbReference type="SAM" id="MobiDB-lite"/>
    </source>
</evidence>
<dbReference type="Pfam" id="PF21959">
    <property type="entry name" value="DUF6923"/>
    <property type="match status" value="1"/>
</dbReference>
<dbReference type="InterPro" id="IPR054215">
    <property type="entry name" value="DUF6923"/>
</dbReference>
<proteinExistence type="predicted"/>
<evidence type="ECO:0000313" key="5">
    <source>
        <dbReference type="Proteomes" id="UP001295740"/>
    </source>
</evidence>
<feature type="compositionally biased region" description="Basic and acidic residues" evidence="1">
    <location>
        <begin position="218"/>
        <end position="236"/>
    </location>
</feature>
<dbReference type="EMBL" id="CAUWAG010000006">
    <property type="protein sequence ID" value="CAJ2504070.1"/>
    <property type="molecule type" value="Genomic_DNA"/>
</dbReference>
<dbReference type="PANTHER" id="PTHR36578:SF1">
    <property type="entry name" value="APPLE DOMAIN-CONTAINING PROTEIN"/>
    <property type="match status" value="1"/>
</dbReference>